<feature type="compositionally biased region" description="Basic and acidic residues" evidence="2">
    <location>
        <begin position="551"/>
        <end position="566"/>
    </location>
</feature>
<dbReference type="PANTHER" id="PTHR11567:SF110">
    <property type="entry name" value="2-PHOSPHOXYLOSE PHOSPHATASE 1"/>
    <property type="match status" value="1"/>
</dbReference>
<evidence type="ECO:0000256" key="2">
    <source>
        <dbReference type="SAM" id="MobiDB-lite"/>
    </source>
</evidence>
<sequence length="1912" mass="218098">MDRKEAEPEERKRGKFIKGKSFEEETPSNSDTADGDDCMGQTPTGRRRKWKGRKKSIGSSSTCQSVNSCDSAKSDYSCQYLNADSYEKNVSLCRKCLFTYFEFNTVTNVIYMRHGARTPKKKIQNEWPFKEGKGDLTFLGFQQSVRIGKYLRKYYYTIRKLNSIYNNRRRGPSPGESSSHESDEEMNMMGGSPPWDQLKGHNIKGHKIEHVGRKKKNLNNLLKERRLKETIKLLVSKKSTDDDPCSMLHKRVTHRRGWPLFCHDRKKREPNALHVCTSVCANCCGNKKRNQMQIEVALPSIHPLDGGTPIGYVNKDAVDGACACDCNCDCDCACDCGCACNCRGRGDTLSSTCKANYFQKQMEKRINVEKQKRKYDKLVKIINNYLCIKTTSSERCKLTAYAIMCGILGITEKMFFFFFFLSFDNEEHDLLNADMMGASQMVSDHFRSVSGKREDRLHPISIPQTHLPNSNSILERRKSSLPAQVNFFPQQKDSSPHTQRNVRPGRGTHLEVCHPLGGLQGGSNHQVSFAPTFPNSICNLVDKDCEGNVHMGEQKQKQKKQMRDAAHNAMTRSDGSGSPDQVRHRSQWAGSDTRGGETASGGKCPPNCYSLFVEPPRHQCVSCSMAACTDEENTEGLDGSGKTGAKKGVKMGQKMGEAKLPFDVTSCGGDDPIVEKKKPQDENDKKRSNGHDGSWSKRSDVHTEAGANWMAENAQSYSDSVNPSWGVLKRRFAKGASRSGAARKGPDRFRPSTTLIQNVRTFFEFVLRGRYSSTIFYNQIMKAKGRSESKLEKACIFFIFESYMRYVLSDFPGYVNHSGGVANPTCAYRDAGHSSGHHDDGRFPSPACMASSYPRSYRRNLLSYLRNIYVLCSVVNVAERNSLMLKTLKSNNQYIKRLKNLIFYNSNVYKLLNDYYKEEVSIVYQITKWKNRTYLNRSELLLSEPWANITQSDAAQEDESNIKNRIVKILKKHNSAVYKIKKKLNKSIILKDLRKLNYYTVSVTSRDVPTCEQRKMMQERIKSMRNHLLFCSKRKNIKIIKQFISSYHSYVYHNVRLMLDMRKAYRSVEIECSSSSEIVLGVATPEMEKQEPPNGEDNCGLNERGSATRKAVAFHQGGDSRRSYQSVQRGAAEKWPHMEKLNGLDGRCAGDYSKGEGAHGQGEKRPNGSLDLCEATHDEPPDEPPDDPPDEARWAKRTDETAEKKEKNKAKKFYKKIYECYKHMCTLEYNNKYLSWLCSGMSLMDVVINFMISVRVYESFNREMATGWGGGKKFIPKIILYLTHQSSILSFQSCVGVKRSSMKIPPFGGFLSLELVHIRKKGKPDKARGRGKGHRYRKTSSKVPSEVSTHVHTALQMESNAKGEFEHLCGTHTLDQLPTVAAQGDLPFCNSTPLDEPTSRRQNQKVISEAKSADRHNVQTFIRANDTASIFCCKEDCVWKTKRGNGMSSQNGADGRPTHTRRAHSTATRARKKDAREDKYESYLPKCANKIHNFKNLFNLLCYKDKNVDSSNVDTLIQLYKLCLSDDCSYVGNADLHGGQEGQRRRRRHFYGYFVRFTFNHYCPLKLKRKKCIKKGVKKCTRGGDVEEKEKMNNRHANGHTNGRTNWQQIQEDPPGEVIHMEGRSPRGKVLPSVIGRADKRFDANEEKSHLETQKGKKETCQGGEFALKNKYKERKMDQSDDYGKGKHLRRNKIMKRLNMNSLNFDTKHDTYMHYVYNSSDLKYGKIYSKLNKESDSKFSTKKSVDINNRLVERSRVKLNGGGGTSFSSEESTHDEWELRSAKFKSLGKDEDAAEKQVDSVNCEVNDHLYHLKTNDVEGGQQNSTPMGYSFKLSKRAMSSRLLKNFMTDETEKRKRTKMQKMLQMQKTKPSFNRKKDERDKRNYQNENIICLDCLISYLRQMLRVYGNPEML</sequence>
<feature type="region of interest" description="Disordered" evidence="2">
    <location>
        <begin position="1152"/>
        <end position="1206"/>
    </location>
</feature>
<dbReference type="InterPro" id="IPR029033">
    <property type="entry name" value="His_PPase_superfam"/>
</dbReference>
<feature type="compositionally biased region" description="Basic and acidic residues" evidence="2">
    <location>
        <begin position="1190"/>
        <end position="1206"/>
    </location>
</feature>
<feature type="compositionally biased region" description="Basic residues" evidence="2">
    <location>
        <begin position="45"/>
        <end position="56"/>
    </location>
</feature>
<feature type="compositionally biased region" description="Basic residues" evidence="2">
    <location>
        <begin position="1458"/>
        <end position="1473"/>
    </location>
</feature>
<dbReference type="GeneID" id="24269134"/>
<dbReference type="OMA" id="YGCNYGC"/>
<dbReference type="RefSeq" id="XP_012336853.1">
    <property type="nucleotide sequence ID" value="XM_012481430.1"/>
</dbReference>
<keyword evidence="1" id="KW-0378">Hydrolase</keyword>
<evidence type="ECO:0000313" key="3">
    <source>
        <dbReference type="EMBL" id="KJP86529.1"/>
    </source>
</evidence>
<feature type="compositionally biased region" description="Polar residues" evidence="2">
    <location>
        <begin position="570"/>
        <end position="579"/>
    </location>
</feature>
<feature type="compositionally biased region" description="Acidic residues" evidence="2">
    <location>
        <begin position="1180"/>
        <end position="1189"/>
    </location>
</feature>
<dbReference type="PANTHER" id="PTHR11567">
    <property type="entry name" value="ACID PHOSPHATASE-RELATED"/>
    <property type="match status" value="1"/>
</dbReference>
<proteinExistence type="predicted"/>
<feature type="region of interest" description="Disordered" evidence="2">
    <location>
        <begin position="488"/>
        <end position="517"/>
    </location>
</feature>
<dbReference type="InterPro" id="IPR050645">
    <property type="entry name" value="Histidine_acid_phosphatase"/>
</dbReference>
<feature type="region of interest" description="Disordered" evidence="2">
    <location>
        <begin position="166"/>
        <end position="189"/>
    </location>
</feature>
<dbReference type="SUPFAM" id="SSF53254">
    <property type="entry name" value="Phosphoglycerate mutase-like"/>
    <property type="match status" value="2"/>
</dbReference>
<feature type="compositionally biased region" description="Basic residues" evidence="2">
    <location>
        <begin position="1322"/>
        <end position="1340"/>
    </location>
</feature>
<dbReference type="EMBL" id="KQ001691">
    <property type="protein sequence ID" value="KJP86529.1"/>
    <property type="molecule type" value="Genomic_DNA"/>
</dbReference>
<evidence type="ECO:0000313" key="4">
    <source>
        <dbReference type="Proteomes" id="UP000054561"/>
    </source>
</evidence>
<organism evidence="3 4">
    <name type="scientific">Plasmodium fragile</name>
    <dbReference type="NCBI Taxonomy" id="5857"/>
    <lineage>
        <taxon>Eukaryota</taxon>
        <taxon>Sar</taxon>
        <taxon>Alveolata</taxon>
        <taxon>Apicomplexa</taxon>
        <taxon>Aconoidasida</taxon>
        <taxon>Haemosporida</taxon>
        <taxon>Plasmodiidae</taxon>
        <taxon>Plasmodium</taxon>
        <taxon>Plasmodium (Plasmodium)</taxon>
    </lineage>
</organism>
<accession>A0A0D9QHM0</accession>
<dbReference type="GO" id="GO:0016791">
    <property type="term" value="F:phosphatase activity"/>
    <property type="evidence" value="ECO:0007669"/>
    <property type="project" value="TreeGrafter"/>
</dbReference>
<feature type="region of interest" description="Disordered" evidence="2">
    <location>
        <begin position="1322"/>
        <end position="1345"/>
    </location>
</feature>
<feature type="region of interest" description="Disordered" evidence="2">
    <location>
        <begin position="1850"/>
        <end position="1880"/>
    </location>
</feature>
<keyword evidence="4" id="KW-1185">Reference proteome</keyword>
<evidence type="ECO:0000256" key="1">
    <source>
        <dbReference type="ARBA" id="ARBA00022801"/>
    </source>
</evidence>
<feature type="region of interest" description="Disordered" evidence="2">
    <location>
        <begin position="551"/>
        <end position="601"/>
    </location>
</feature>
<feature type="compositionally biased region" description="Basic and acidic residues" evidence="2">
    <location>
        <begin position="1646"/>
        <end position="1660"/>
    </location>
</feature>
<feature type="compositionally biased region" description="Basic and acidic residues" evidence="2">
    <location>
        <begin position="673"/>
        <end position="701"/>
    </location>
</feature>
<dbReference type="VEuPathDB" id="PlasmoDB:AK88_03820"/>
<feature type="compositionally biased region" description="Basic and acidic residues" evidence="2">
    <location>
        <begin position="1"/>
        <end position="12"/>
    </location>
</feature>
<feature type="region of interest" description="Disordered" evidence="2">
    <location>
        <begin position="1646"/>
        <end position="1668"/>
    </location>
</feature>
<name>A0A0D9QHM0_PLAFR</name>
<dbReference type="Gene3D" id="3.40.50.1240">
    <property type="entry name" value="Phosphoglycerate mutase-like"/>
    <property type="match status" value="1"/>
</dbReference>
<dbReference type="OrthoDB" id="10257284at2759"/>
<protein>
    <submittedName>
        <fullName evidence="3">Uncharacterized protein</fullName>
    </submittedName>
</protein>
<feature type="region of interest" description="Disordered" evidence="2">
    <location>
        <begin position="1114"/>
        <end position="1136"/>
    </location>
</feature>
<dbReference type="Proteomes" id="UP000054561">
    <property type="component" value="Unassembled WGS sequence"/>
</dbReference>
<feature type="region of interest" description="Disordered" evidence="2">
    <location>
        <begin position="1"/>
        <end position="60"/>
    </location>
</feature>
<feature type="compositionally biased region" description="Low complexity" evidence="2">
    <location>
        <begin position="1860"/>
        <end position="1869"/>
    </location>
</feature>
<feature type="region of interest" description="Disordered" evidence="2">
    <location>
        <begin position="661"/>
        <end position="701"/>
    </location>
</feature>
<feature type="region of interest" description="Disordered" evidence="2">
    <location>
        <begin position="1444"/>
        <end position="1477"/>
    </location>
</feature>
<feature type="compositionally biased region" description="Polar residues" evidence="2">
    <location>
        <begin position="488"/>
        <end position="501"/>
    </location>
</feature>
<reference evidence="3 4" key="1">
    <citation type="submission" date="2014-03" db="EMBL/GenBank/DDBJ databases">
        <title>The Genome Sequence of Plasmodium fragile nilgiri.</title>
        <authorList>
            <consortium name="The Broad Institute Genomics Platform"/>
            <consortium name="The Broad Institute Genome Sequencing Center for Infectious Disease"/>
            <person name="Neafsey D."/>
            <person name="Duraisingh M."/>
            <person name="Young S.K."/>
            <person name="Zeng Q."/>
            <person name="Gargeya S."/>
            <person name="Abouelleil A."/>
            <person name="Alvarado L."/>
            <person name="Chapman S.B."/>
            <person name="Gainer-Dewar J."/>
            <person name="Goldberg J."/>
            <person name="Griggs A."/>
            <person name="Gujja S."/>
            <person name="Hansen M."/>
            <person name="Howarth C."/>
            <person name="Imamovic A."/>
            <person name="Larimer J."/>
            <person name="Pearson M."/>
            <person name="Poon T.W."/>
            <person name="Priest M."/>
            <person name="Roberts A."/>
            <person name="Saif S."/>
            <person name="Shea T."/>
            <person name="Sykes S."/>
            <person name="Wortman J."/>
            <person name="Nusbaum C."/>
            <person name="Birren B."/>
        </authorList>
    </citation>
    <scope>NUCLEOTIDE SEQUENCE [LARGE SCALE GENOMIC DNA]</scope>
    <source>
        <strain evidence="4">nilgiri</strain>
    </source>
</reference>
<gene>
    <name evidence="3" type="ORF">AK88_03820</name>
</gene>
<feature type="compositionally biased region" description="Basic and acidic residues" evidence="2">
    <location>
        <begin position="1153"/>
        <end position="1166"/>
    </location>
</feature>